<accession>A0A059BPT9</accession>
<protein>
    <submittedName>
        <fullName evidence="1">Uncharacterized protein</fullName>
    </submittedName>
</protein>
<reference evidence="1" key="1">
    <citation type="submission" date="2013-07" db="EMBL/GenBank/DDBJ databases">
        <title>The genome of Eucalyptus grandis.</title>
        <authorList>
            <person name="Schmutz J."/>
            <person name="Hayes R."/>
            <person name="Myburg A."/>
            <person name="Tuskan G."/>
            <person name="Grattapaglia D."/>
            <person name="Rokhsar D.S."/>
        </authorList>
    </citation>
    <scope>NUCLEOTIDE SEQUENCE</scope>
    <source>
        <tissue evidence="1">Leaf extractions</tissue>
    </source>
</reference>
<gene>
    <name evidence="1" type="ORF">EUGRSUZ_F01784</name>
</gene>
<sequence>MQMATSFTVLNDSFVQFEIKGNCFCRQLMLNQMIRQRAEIECPEEKNTKRKPLYGNRRLELCHVHIEIWVHFCYTCIYSLLGIKPVYFRTHLHWLNIHGFRFSVLLQRFRGGTEHDMPSNRCFAYSSVEFELTNLFSKVIIICLASKKHQIHTISHDSLLG</sequence>
<proteinExistence type="predicted"/>
<dbReference type="InParanoid" id="A0A059BPT9"/>
<evidence type="ECO:0000313" key="1">
    <source>
        <dbReference type="EMBL" id="KCW68108.1"/>
    </source>
</evidence>
<dbReference type="eggNOG" id="KOG0998">
    <property type="taxonomic scope" value="Eukaryota"/>
</dbReference>
<dbReference type="AlphaFoldDB" id="A0A059BPT9"/>
<dbReference type="Gramene" id="KCW68108">
    <property type="protein sequence ID" value="KCW68108"/>
    <property type="gene ID" value="EUGRSUZ_F01784"/>
</dbReference>
<name>A0A059BPT9_EUCGR</name>
<organism evidence="1">
    <name type="scientific">Eucalyptus grandis</name>
    <name type="common">Flooded gum</name>
    <dbReference type="NCBI Taxonomy" id="71139"/>
    <lineage>
        <taxon>Eukaryota</taxon>
        <taxon>Viridiplantae</taxon>
        <taxon>Streptophyta</taxon>
        <taxon>Embryophyta</taxon>
        <taxon>Tracheophyta</taxon>
        <taxon>Spermatophyta</taxon>
        <taxon>Magnoliopsida</taxon>
        <taxon>eudicotyledons</taxon>
        <taxon>Gunneridae</taxon>
        <taxon>Pentapetalae</taxon>
        <taxon>rosids</taxon>
        <taxon>malvids</taxon>
        <taxon>Myrtales</taxon>
        <taxon>Myrtaceae</taxon>
        <taxon>Myrtoideae</taxon>
        <taxon>Eucalypteae</taxon>
        <taxon>Eucalyptus</taxon>
    </lineage>
</organism>
<dbReference type="EMBL" id="KK198758">
    <property type="protein sequence ID" value="KCW68108.1"/>
    <property type="molecule type" value="Genomic_DNA"/>
</dbReference>